<dbReference type="InterPro" id="IPR039761">
    <property type="entry name" value="Bms1/Tsr1"/>
</dbReference>
<keyword evidence="3" id="KW-0539">Nucleus</keyword>
<dbReference type="AlphaFoldDB" id="A0A8J5QH85"/>
<dbReference type="GO" id="GO:0005525">
    <property type="term" value="F:GTP binding"/>
    <property type="evidence" value="ECO:0007669"/>
    <property type="project" value="TreeGrafter"/>
</dbReference>
<dbReference type="GO" id="GO:0000479">
    <property type="term" value="P:endonucleolytic cleavage of tricistronic rRNA transcript (SSU-rRNA, 5.8S rRNA, LSU-rRNA)"/>
    <property type="evidence" value="ECO:0007669"/>
    <property type="project" value="TreeGrafter"/>
</dbReference>
<comment type="subcellular location">
    <subcellularLocation>
        <location evidence="1">Nucleus</location>
        <location evidence="1">Nucleolus</location>
    </subcellularLocation>
</comment>
<organism evidence="7 8">
    <name type="scientific">[Candida] subhashii</name>
    <dbReference type="NCBI Taxonomy" id="561895"/>
    <lineage>
        <taxon>Eukaryota</taxon>
        <taxon>Fungi</taxon>
        <taxon>Dikarya</taxon>
        <taxon>Ascomycota</taxon>
        <taxon>Saccharomycotina</taxon>
        <taxon>Pichiomycetes</taxon>
        <taxon>Debaryomycetaceae</taxon>
        <taxon>Spathaspora</taxon>
    </lineage>
</organism>
<feature type="region of interest" description="Disordered" evidence="5">
    <location>
        <begin position="1"/>
        <end position="48"/>
    </location>
</feature>
<comment type="caution">
    <text evidence="7">The sequence shown here is derived from an EMBL/GenBank/DDBJ whole genome shotgun (WGS) entry which is preliminary data.</text>
</comment>
<protein>
    <submittedName>
        <fullName evidence="7">TSR1</fullName>
    </submittedName>
</protein>
<keyword evidence="8" id="KW-1185">Reference proteome</keyword>
<dbReference type="GO" id="GO:0000462">
    <property type="term" value="P:maturation of SSU-rRNA from tricistronic rRNA transcript (SSU-rRNA, 5.8S rRNA, LSU-rRNA)"/>
    <property type="evidence" value="ECO:0007669"/>
    <property type="project" value="TreeGrafter"/>
</dbReference>
<dbReference type="PANTHER" id="PTHR12858:SF1">
    <property type="entry name" value="PRE-RRNA-PROCESSING PROTEIN TSR1 HOMOLOG"/>
    <property type="match status" value="1"/>
</dbReference>
<name>A0A8J5QH85_9ASCO</name>
<dbReference type="InterPro" id="IPR012948">
    <property type="entry name" value="AARP2CN"/>
</dbReference>
<accession>A0A8J5QH85</accession>
<evidence type="ECO:0000256" key="2">
    <source>
        <dbReference type="ARBA" id="ARBA00022517"/>
    </source>
</evidence>
<comment type="similarity">
    <text evidence="4">Belongs to the TRAFAC class translation factor GTPase superfamily. Bms1-like GTPase family. TSR1 subfamily.</text>
</comment>
<sequence length="773" mass="88319">MAGGHRKTLKNDHKPFKSKHSTKGQLKNQYKGKVEKSSSSSNKAAKTLSKLERKNLSKQLKDQKILETKLTRKLFEGNQGAEKIITIISLTTDISPVDIADRLFNQDDQAKVEFQYPSVNKISIARFKSNLKVIIPNQDNFLSILDAAKVSDFVIFGVSAQQEVEKEYGEQILRSLIAQGIATVIGVLPNVVSTYPKRNLQLDIKQSLQSYFDHFFSSTQEKLFSLELDSDNINCLRTICQKFPKSVTWRDSRGWLVADKVSWSTDTPESGHLVVEGTIRGVGFNVNRLVHIPGYGDFQVEKLEKISKSRPTRGQDMEMDEDNILDAYIPDENQESLDELNPEAVEMVEDDFEWDDNENNLGVRSEGRIYFDDDGVKRPVDPAKMRRLPKGTSEYQGRWFVDDILEDEDVSDVEEPEQADDDEMNDEMAVETEYAPTEYAETEMHVDLSPEEEERQLKQFRELEREDLDFPDELELLPNESAKERLAAFRGVKSLANCDWDFDEYDVEAPSIWNRLLRVSNYKATKNKINKEYIKQTQINAGNRARVYIRAPSFILERINPDSMPFTIYELLEHEHKLAVCNFSFESWEDYEKPIPAKESIIVQYGPRRQVISPLFNQASNNPNNVHKSETFAHLGSTVIATAIAPVLFNNAPVIYFKPGQVEGSLEFVGQGTFLNCDHTRIVAQRAVLTGHPVKIHKKVVTVRYMFFNPEDINFFKAISLFTKSGRTGFIKESLGTHGYFKATFDGKLTSQDVVAMSLYKRVWPEISTAWTD</sequence>
<proteinExistence type="inferred from homology"/>
<evidence type="ECO:0000313" key="8">
    <source>
        <dbReference type="Proteomes" id="UP000694255"/>
    </source>
</evidence>
<evidence type="ECO:0000259" key="6">
    <source>
        <dbReference type="PROSITE" id="PS51714"/>
    </source>
</evidence>
<evidence type="ECO:0000256" key="4">
    <source>
        <dbReference type="ARBA" id="ARBA00038288"/>
    </source>
</evidence>
<dbReference type="PANTHER" id="PTHR12858">
    <property type="entry name" value="RIBOSOME BIOGENESIS PROTEIN"/>
    <property type="match status" value="1"/>
</dbReference>
<dbReference type="Pfam" id="PF08142">
    <property type="entry name" value="AARP2CN"/>
    <property type="match status" value="1"/>
</dbReference>
<evidence type="ECO:0000256" key="5">
    <source>
        <dbReference type="SAM" id="MobiDB-lite"/>
    </source>
</evidence>
<dbReference type="OrthoDB" id="119302at2759"/>
<dbReference type="PROSITE" id="PS51714">
    <property type="entry name" value="G_BMS1"/>
    <property type="match status" value="1"/>
</dbReference>
<evidence type="ECO:0000313" key="7">
    <source>
        <dbReference type="EMBL" id="KAG7660953.1"/>
    </source>
</evidence>
<evidence type="ECO:0000256" key="1">
    <source>
        <dbReference type="ARBA" id="ARBA00004604"/>
    </source>
</evidence>
<dbReference type="SMART" id="SM00785">
    <property type="entry name" value="AARP2CN"/>
    <property type="match status" value="1"/>
</dbReference>
<feature type="compositionally biased region" description="Low complexity" evidence="5">
    <location>
        <begin position="37"/>
        <end position="48"/>
    </location>
</feature>
<dbReference type="Pfam" id="PF22298">
    <property type="entry name" value="Tsr1_G-like"/>
    <property type="match status" value="1"/>
</dbReference>
<dbReference type="EMBL" id="JAGSYN010000271">
    <property type="protein sequence ID" value="KAG7660953.1"/>
    <property type="molecule type" value="Genomic_DNA"/>
</dbReference>
<dbReference type="Proteomes" id="UP000694255">
    <property type="component" value="Unassembled WGS sequence"/>
</dbReference>
<dbReference type="RefSeq" id="XP_049261186.1">
    <property type="nucleotide sequence ID" value="XM_049409543.1"/>
</dbReference>
<keyword evidence="2" id="KW-0690">Ribosome biogenesis</keyword>
<dbReference type="GO" id="GO:0030688">
    <property type="term" value="C:preribosome, small subunit precursor"/>
    <property type="evidence" value="ECO:0007669"/>
    <property type="project" value="TreeGrafter"/>
</dbReference>
<feature type="domain" description="Bms1-type G" evidence="6">
    <location>
        <begin position="81"/>
        <end position="245"/>
    </location>
</feature>
<dbReference type="GO" id="GO:0003924">
    <property type="term" value="F:GTPase activity"/>
    <property type="evidence" value="ECO:0007669"/>
    <property type="project" value="TreeGrafter"/>
</dbReference>
<dbReference type="InterPro" id="IPR030387">
    <property type="entry name" value="G_Bms1/Tsr1_dom"/>
</dbReference>
<dbReference type="SMART" id="SM01362">
    <property type="entry name" value="DUF663"/>
    <property type="match status" value="1"/>
</dbReference>
<dbReference type="GeneID" id="73472273"/>
<dbReference type="Pfam" id="PF04950">
    <property type="entry name" value="RIBIOP_C"/>
    <property type="match status" value="1"/>
</dbReference>
<dbReference type="InterPro" id="IPR007034">
    <property type="entry name" value="BMS1_TSR1_C"/>
</dbReference>
<reference evidence="7 8" key="1">
    <citation type="journal article" date="2021" name="DNA Res.">
        <title>Genome analysis of Candida subhashii reveals its hybrid nature and dual mitochondrial genome conformations.</title>
        <authorList>
            <person name="Mixao V."/>
            <person name="Hegedusova E."/>
            <person name="Saus E."/>
            <person name="Pryszcz L.P."/>
            <person name="Cillingova A."/>
            <person name="Nosek J."/>
            <person name="Gabaldon T."/>
        </authorList>
    </citation>
    <scope>NUCLEOTIDE SEQUENCE [LARGE SCALE GENOMIC DNA]</scope>
    <source>
        <strain evidence="7 8">CBS 10753</strain>
    </source>
</reference>
<gene>
    <name evidence="7" type="ORF">J8A68_005473</name>
</gene>
<evidence type="ECO:0000256" key="3">
    <source>
        <dbReference type="ARBA" id="ARBA00023242"/>
    </source>
</evidence>
<dbReference type="GO" id="GO:0005730">
    <property type="term" value="C:nucleolus"/>
    <property type="evidence" value="ECO:0007669"/>
    <property type="project" value="UniProtKB-SubCell"/>
</dbReference>
<dbReference type="GO" id="GO:0034511">
    <property type="term" value="F:U3 snoRNA binding"/>
    <property type="evidence" value="ECO:0007669"/>
    <property type="project" value="TreeGrafter"/>
</dbReference>